<sequence>MAKRTYEERKDELSKKQIAYLEKANNLKEQIKELEKKQAEENRRKRNHRLIEVGAAVESVLGKTIEKDDIPKLIGFLNKQEQNGKYFSTAMGVKETNVNSNK</sequence>
<comment type="caution">
    <text evidence="2">The sequence shown here is derived from an EMBL/GenBank/DDBJ whole genome shotgun (WGS) entry which is preliminary data.</text>
</comment>
<evidence type="ECO:0000313" key="2">
    <source>
        <dbReference type="EMBL" id="RHA56242.1"/>
    </source>
</evidence>
<dbReference type="Proteomes" id="UP000284598">
    <property type="component" value="Unassembled WGS sequence"/>
</dbReference>
<reference evidence="2 3" key="1">
    <citation type="submission" date="2018-08" db="EMBL/GenBank/DDBJ databases">
        <title>A genome reference for cultivated species of the human gut microbiota.</title>
        <authorList>
            <person name="Zou Y."/>
            <person name="Xue W."/>
            <person name="Luo G."/>
        </authorList>
    </citation>
    <scope>NUCLEOTIDE SEQUENCE [LARGE SCALE GENOMIC DNA]</scope>
    <source>
        <strain evidence="2 3">AM43-2</strain>
    </source>
</reference>
<dbReference type="AlphaFoldDB" id="A0A413S3R6"/>
<dbReference type="RefSeq" id="WP_118024963.1">
    <property type="nucleotide sequence ID" value="NZ_CATWJF010000010.1"/>
</dbReference>
<evidence type="ECO:0000256" key="1">
    <source>
        <dbReference type="SAM" id="Coils"/>
    </source>
</evidence>
<feature type="coiled-coil region" evidence="1">
    <location>
        <begin position="10"/>
        <end position="51"/>
    </location>
</feature>
<dbReference type="EMBL" id="QSFO01000003">
    <property type="protein sequence ID" value="RHA56242.1"/>
    <property type="molecule type" value="Genomic_DNA"/>
</dbReference>
<proteinExistence type="predicted"/>
<keyword evidence="1" id="KW-0175">Coiled coil</keyword>
<gene>
    <name evidence="2" type="ORF">DW929_03920</name>
</gene>
<evidence type="ECO:0000313" key="3">
    <source>
        <dbReference type="Proteomes" id="UP000284598"/>
    </source>
</evidence>
<accession>A0A413S3R6</accession>
<organism evidence="2 3">
    <name type="scientific">Eubacterium ventriosum</name>
    <dbReference type="NCBI Taxonomy" id="39496"/>
    <lineage>
        <taxon>Bacteria</taxon>
        <taxon>Bacillati</taxon>
        <taxon>Bacillota</taxon>
        <taxon>Clostridia</taxon>
        <taxon>Eubacteriales</taxon>
        <taxon>Eubacteriaceae</taxon>
        <taxon>Eubacterium</taxon>
    </lineage>
</organism>
<name>A0A413S3R6_9FIRM</name>
<protein>
    <submittedName>
        <fullName evidence="2">Relaxasome subunit MobC</fullName>
    </submittedName>
</protein>